<dbReference type="SUPFAM" id="SSF56300">
    <property type="entry name" value="Metallo-dependent phosphatases"/>
    <property type="match status" value="1"/>
</dbReference>
<evidence type="ECO:0000313" key="6">
    <source>
        <dbReference type="Proteomes" id="UP000321907"/>
    </source>
</evidence>
<evidence type="ECO:0000313" key="5">
    <source>
        <dbReference type="EMBL" id="TXF90569.1"/>
    </source>
</evidence>
<sequence length="579" mass="64823">MPQQILPLFRFSCSIMQQWAQTQVQGDRYPAVSGPMKVRGAAPASVRILSQRSLHLRPRLMLLLLLACMLYSLSLSSATRRYRLTWRDDPATTMTIGFEIYGASNARVVYDTQDHDREVNAYRQSANPARRINHAGMQNVFVRLGGLQPGTIYYFLVVDENSVSKRMIFETPPNSPDQPLSIIAGGDSRNNRPAAVRGNRLVSKLRPHFVLFGGDMTNTDTPREWQDWFDDWQLTISSDGRLTPIVPARGNHERANSSIYNLFDTPHQEVYYALSFGGNLLRTYTLNSSFPPGGHQLNWLTADLSRTKTSWKIAQYHHAMRPHTASKPERDELITLWATQFARYGVNLVVESDAHTVKQTWPIRPSRAPGSSEGFIRDDVRGTVYVGEGCWGAPLRANNDDKPWTRASGRFNQFKWIWLDGSQMQIRTVDIDRSAGASVEVNPAARFQIPPGMEFWEPRGTGEVVRIPFREHAPGGNPGAGNPLTDRTPSMQSTSPPPPAILQRDARGIVKVDFRMPVNGQPHIIVVDAGNNLLWQQKLPVRGPGPYSEEVELPALPRAGGMKLVIRGGGKVVAKYILQ</sequence>
<dbReference type="InterPro" id="IPR004843">
    <property type="entry name" value="Calcineurin-like_PHP"/>
</dbReference>
<dbReference type="OrthoDB" id="596345at2"/>
<organism evidence="5 6">
    <name type="scientific">Neolewinella aurantiaca</name>
    <dbReference type="NCBI Taxonomy" id="2602767"/>
    <lineage>
        <taxon>Bacteria</taxon>
        <taxon>Pseudomonadati</taxon>
        <taxon>Bacteroidota</taxon>
        <taxon>Saprospiria</taxon>
        <taxon>Saprospirales</taxon>
        <taxon>Lewinellaceae</taxon>
        <taxon>Neolewinella</taxon>
    </lineage>
</organism>
<reference evidence="5 6" key="1">
    <citation type="submission" date="2019-08" db="EMBL/GenBank/DDBJ databases">
        <title>Lewinella sp. strain SSH13 Genome sequencing and assembly.</title>
        <authorList>
            <person name="Kim I."/>
        </authorList>
    </citation>
    <scope>NUCLEOTIDE SEQUENCE [LARGE SCALE GENOMIC DNA]</scope>
    <source>
        <strain evidence="5 6">SSH13</strain>
    </source>
</reference>
<evidence type="ECO:0000256" key="2">
    <source>
        <dbReference type="SAM" id="MobiDB-lite"/>
    </source>
</evidence>
<feature type="compositionally biased region" description="Low complexity" evidence="2">
    <location>
        <begin position="480"/>
        <end position="494"/>
    </location>
</feature>
<dbReference type="PANTHER" id="PTHR22953:SF153">
    <property type="entry name" value="PURPLE ACID PHOSPHATASE"/>
    <property type="match status" value="1"/>
</dbReference>
<evidence type="ECO:0000256" key="1">
    <source>
        <dbReference type="ARBA" id="ARBA00022729"/>
    </source>
</evidence>
<dbReference type="PANTHER" id="PTHR22953">
    <property type="entry name" value="ACID PHOSPHATASE RELATED"/>
    <property type="match status" value="1"/>
</dbReference>
<gene>
    <name evidence="5" type="ORF">FUA23_05580</name>
</gene>
<feature type="domain" description="Calcineurin-like phosphoesterase" evidence="3">
    <location>
        <begin position="200"/>
        <end position="351"/>
    </location>
</feature>
<keyword evidence="6" id="KW-1185">Reference proteome</keyword>
<dbReference type="Pfam" id="PF00149">
    <property type="entry name" value="Metallophos"/>
    <property type="match status" value="1"/>
</dbReference>
<evidence type="ECO:0000259" key="3">
    <source>
        <dbReference type="Pfam" id="PF00149"/>
    </source>
</evidence>
<dbReference type="AlphaFoldDB" id="A0A5C7FV91"/>
<dbReference type="InterPro" id="IPR029052">
    <property type="entry name" value="Metallo-depent_PP-like"/>
</dbReference>
<dbReference type="InterPro" id="IPR015914">
    <property type="entry name" value="PAPs_N"/>
</dbReference>
<protein>
    <submittedName>
        <fullName evidence="5">Metallophosphoesterase family protein</fullName>
    </submittedName>
</protein>
<comment type="caution">
    <text evidence="5">The sequence shown here is derived from an EMBL/GenBank/DDBJ whole genome shotgun (WGS) entry which is preliminary data.</text>
</comment>
<dbReference type="Pfam" id="PF16656">
    <property type="entry name" value="Pur_ac_phosph_N"/>
    <property type="match status" value="1"/>
</dbReference>
<dbReference type="SUPFAM" id="SSF49363">
    <property type="entry name" value="Purple acid phosphatase, N-terminal domain"/>
    <property type="match status" value="1"/>
</dbReference>
<keyword evidence="1" id="KW-0732">Signal</keyword>
<dbReference type="Gene3D" id="3.60.21.10">
    <property type="match status" value="1"/>
</dbReference>
<feature type="domain" description="Purple acid phosphatase N-terminal" evidence="4">
    <location>
        <begin position="81"/>
        <end position="171"/>
    </location>
</feature>
<dbReference type="InterPro" id="IPR008963">
    <property type="entry name" value="Purple_acid_Pase-like_N"/>
</dbReference>
<dbReference type="Proteomes" id="UP000321907">
    <property type="component" value="Unassembled WGS sequence"/>
</dbReference>
<accession>A0A5C7FV91</accession>
<dbReference type="EMBL" id="VOXD01000006">
    <property type="protein sequence ID" value="TXF90569.1"/>
    <property type="molecule type" value="Genomic_DNA"/>
</dbReference>
<dbReference type="GO" id="GO:0046872">
    <property type="term" value="F:metal ion binding"/>
    <property type="evidence" value="ECO:0007669"/>
    <property type="project" value="InterPro"/>
</dbReference>
<dbReference type="InterPro" id="IPR039331">
    <property type="entry name" value="PAPs-like"/>
</dbReference>
<name>A0A5C7FV91_9BACT</name>
<feature type="region of interest" description="Disordered" evidence="2">
    <location>
        <begin position="471"/>
        <end position="501"/>
    </location>
</feature>
<dbReference type="GO" id="GO:0003993">
    <property type="term" value="F:acid phosphatase activity"/>
    <property type="evidence" value="ECO:0007669"/>
    <property type="project" value="InterPro"/>
</dbReference>
<evidence type="ECO:0000259" key="4">
    <source>
        <dbReference type="Pfam" id="PF16656"/>
    </source>
</evidence>
<dbReference type="Gene3D" id="2.60.40.380">
    <property type="entry name" value="Purple acid phosphatase-like, N-terminal"/>
    <property type="match status" value="1"/>
</dbReference>
<dbReference type="RefSeq" id="WP_147929741.1">
    <property type="nucleotide sequence ID" value="NZ_VOXD01000006.1"/>
</dbReference>
<proteinExistence type="predicted"/>